<organism evidence="2 3">
    <name type="scientific">Uliginosibacterium silvisoli</name>
    <dbReference type="NCBI Taxonomy" id="3114758"/>
    <lineage>
        <taxon>Bacteria</taxon>
        <taxon>Pseudomonadati</taxon>
        <taxon>Pseudomonadota</taxon>
        <taxon>Betaproteobacteria</taxon>
        <taxon>Rhodocyclales</taxon>
        <taxon>Zoogloeaceae</taxon>
        <taxon>Uliginosibacterium</taxon>
    </lineage>
</organism>
<keyword evidence="3" id="KW-1185">Reference proteome</keyword>
<reference evidence="2 3" key="1">
    <citation type="submission" date="2024-01" db="EMBL/GenBank/DDBJ databases">
        <title>Uliginosibacterium soil sp. nov.</title>
        <authorList>
            <person name="Lv Y."/>
        </authorList>
    </citation>
    <scope>NUCLEOTIDE SEQUENCE [LARGE SCALE GENOMIC DNA]</scope>
    <source>
        <strain evidence="2 3">H3</strain>
    </source>
</reference>
<gene>
    <name evidence="2" type="ORF">VVD49_07180</name>
</gene>
<dbReference type="Proteomes" id="UP001331561">
    <property type="component" value="Unassembled WGS sequence"/>
</dbReference>
<dbReference type="RefSeq" id="WP_327598455.1">
    <property type="nucleotide sequence ID" value="NZ_JAYXHS010000001.1"/>
</dbReference>
<evidence type="ECO:0000256" key="1">
    <source>
        <dbReference type="SAM" id="Phobius"/>
    </source>
</evidence>
<proteinExistence type="predicted"/>
<dbReference type="EMBL" id="JAYXHS010000001">
    <property type="protein sequence ID" value="MEC5385502.1"/>
    <property type="molecule type" value="Genomic_DNA"/>
</dbReference>
<sequence>MNGKLLREGLTDAAGFLGGALLGFGLAELAGFDLFAKGYGAGSMAAIVLVGVGGGLGVQLARRLANRSSRTK</sequence>
<evidence type="ECO:0000313" key="2">
    <source>
        <dbReference type="EMBL" id="MEC5385502.1"/>
    </source>
</evidence>
<name>A0ABU6K0P6_9RHOO</name>
<comment type="caution">
    <text evidence="2">The sequence shown here is derived from an EMBL/GenBank/DDBJ whole genome shotgun (WGS) entry which is preliminary data.</text>
</comment>
<protein>
    <submittedName>
        <fullName evidence="2">Uncharacterized protein</fullName>
    </submittedName>
</protein>
<keyword evidence="1" id="KW-0472">Membrane</keyword>
<keyword evidence="1" id="KW-0812">Transmembrane</keyword>
<accession>A0ABU6K0P6</accession>
<evidence type="ECO:0000313" key="3">
    <source>
        <dbReference type="Proteomes" id="UP001331561"/>
    </source>
</evidence>
<keyword evidence="1" id="KW-1133">Transmembrane helix</keyword>
<feature type="transmembrane region" description="Helical" evidence="1">
    <location>
        <begin position="39"/>
        <end position="61"/>
    </location>
</feature>